<dbReference type="Pfam" id="PF00651">
    <property type="entry name" value="BTB"/>
    <property type="match status" value="1"/>
</dbReference>
<feature type="domain" description="BTB" evidence="1">
    <location>
        <begin position="22"/>
        <end position="93"/>
    </location>
</feature>
<dbReference type="PANTHER" id="PTHR47843:SF5">
    <property type="entry name" value="BTB_POZ DOMAIN PROTEIN"/>
    <property type="match status" value="1"/>
</dbReference>
<dbReference type="PROSITE" id="PS50097">
    <property type="entry name" value="BTB"/>
    <property type="match status" value="1"/>
</dbReference>
<dbReference type="EMBL" id="MCFA01000268">
    <property type="protein sequence ID" value="ORX95867.1"/>
    <property type="molecule type" value="Genomic_DNA"/>
</dbReference>
<name>A0A1Y1YD04_9PLEO</name>
<keyword evidence="3" id="KW-1185">Reference proteome</keyword>
<dbReference type="AlphaFoldDB" id="A0A1Y1YD04"/>
<proteinExistence type="predicted"/>
<comment type="caution">
    <text evidence="2">The sequence shown here is derived from an EMBL/GenBank/DDBJ whole genome shotgun (WGS) entry which is preliminary data.</text>
</comment>
<evidence type="ECO:0000259" key="1">
    <source>
        <dbReference type="PROSITE" id="PS50097"/>
    </source>
</evidence>
<dbReference type="Proteomes" id="UP000193144">
    <property type="component" value="Unassembled WGS sequence"/>
</dbReference>
<dbReference type="InterPro" id="IPR000210">
    <property type="entry name" value="BTB/POZ_dom"/>
</dbReference>
<gene>
    <name evidence="2" type="ORF">BCR34DRAFT_579014</name>
</gene>
<organism evidence="2 3">
    <name type="scientific">Clohesyomyces aquaticus</name>
    <dbReference type="NCBI Taxonomy" id="1231657"/>
    <lineage>
        <taxon>Eukaryota</taxon>
        <taxon>Fungi</taxon>
        <taxon>Dikarya</taxon>
        <taxon>Ascomycota</taxon>
        <taxon>Pezizomycotina</taxon>
        <taxon>Dothideomycetes</taxon>
        <taxon>Pleosporomycetidae</taxon>
        <taxon>Pleosporales</taxon>
        <taxon>Lindgomycetaceae</taxon>
        <taxon>Clohesyomyces</taxon>
    </lineage>
</organism>
<evidence type="ECO:0000313" key="3">
    <source>
        <dbReference type="Proteomes" id="UP000193144"/>
    </source>
</evidence>
<protein>
    <recommendedName>
        <fullName evidence="1">BTB domain-containing protein</fullName>
    </recommendedName>
</protein>
<dbReference type="Gene3D" id="3.30.710.10">
    <property type="entry name" value="Potassium Channel Kv1.1, Chain A"/>
    <property type="match status" value="1"/>
</dbReference>
<dbReference type="PANTHER" id="PTHR47843">
    <property type="entry name" value="BTB DOMAIN-CONTAINING PROTEIN-RELATED"/>
    <property type="match status" value="1"/>
</dbReference>
<sequence length="160" mass="18109">MSETLPASKAKPPTLFNDPTFSDIKIHQICNGATKEYHAHRAILCEASGFLRKAFMGNFKEAFEPTMDVCDNSPVLFGGMLEFIYTRQYGESKLPRNSKINNSTIEALSLVDYYVLADKGDIQSLKITISARLYDQSPQFTLLGPRNQRNLQWVVIIDRN</sequence>
<dbReference type="SUPFAM" id="SSF54695">
    <property type="entry name" value="POZ domain"/>
    <property type="match status" value="1"/>
</dbReference>
<accession>A0A1Y1YD04</accession>
<reference evidence="2 3" key="1">
    <citation type="submission" date="2016-07" db="EMBL/GenBank/DDBJ databases">
        <title>Pervasive Adenine N6-methylation of Active Genes in Fungi.</title>
        <authorList>
            <consortium name="DOE Joint Genome Institute"/>
            <person name="Mondo S.J."/>
            <person name="Dannebaum R.O."/>
            <person name="Kuo R.C."/>
            <person name="Labutti K."/>
            <person name="Haridas S."/>
            <person name="Kuo A."/>
            <person name="Salamov A."/>
            <person name="Ahrendt S.R."/>
            <person name="Lipzen A."/>
            <person name="Sullivan W."/>
            <person name="Andreopoulos W.B."/>
            <person name="Clum A."/>
            <person name="Lindquist E."/>
            <person name="Daum C."/>
            <person name="Ramamoorthy G.K."/>
            <person name="Gryganskyi A."/>
            <person name="Culley D."/>
            <person name="Magnuson J.K."/>
            <person name="James T.Y."/>
            <person name="O'Malley M.A."/>
            <person name="Stajich J.E."/>
            <person name="Spatafora J.W."/>
            <person name="Visel A."/>
            <person name="Grigoriev I.V."/>
        </authorList>
    </citation>
    <scope>NUCLEOTIDE SEQUENCE [LARGE SCALE GENOMIC DNA]</scope>
    <source>
        <strain evidence="2 3">CBS 115471</strain>
    </source>
</reference>
<dbReference type="InterPro" id="IPR011333">
    <property type="entry name" value="SKP1/BTB/POZ_sf"/>
</dbReference>
<dbReference type="CDD" id="cd18186">
    <property type="entry name" value="BTB_POZ_ZBTB_KLHL-like"/>
    <property type="match status" value="1"/>
</dbReference>
<dbReference type="OrthoDB" id="6359816at2759"/>
<evidence type="ECO:0000313" key="2">
    <source>
        <dbReference type="EMBL" id="ORX95867.1"/>
    </source>
</evidence>
<dbReference type="STRING" id="1231657.A0A1Y1YD04"/>